<keyword evidence="1" id="KW-0347">Helicase</keyword>
<proteinExistence type="predicted"/>
<keyword evidence="2" id="KW-1185">Reference proteome</keyword>
<organism evidence="1 2">
    <name type="scientific">Puccinia graminis f. sp. tritici</name>
    <dbReference type="NCBI Taxonomy" id="56615"/>
    <lineage>
        <taxon>Eukaryota</taxon>
        <taxon>Fungi</taxon>
        <taxon>Dikarya</taxon>
        <taxon>Basidiomycota</taxon>
        <taxon>Pucciniomycotina</taxon>
        <taxon>Pucciniomycetes</taxon>
        <taxon>Pucciniales</taxon>
        <taxon>Pucciniaceae</taxon>
        <taxon>Puccinia</taxon>
    </lineage>
</organism>
<dbReference type="AlphaFoldDB" id="A0A5B0LKT6"/>
<gene>
    <name evidence="1" type="primary">SEN1_4</name>
    <name evidence="1" type="ORF">PGT21_018060</name>
</gene>
<name>A0A5B0LKT6_PUCGR</name>
<comment type="caution">
    <text evidence="1">The sequence shown here is derived from an EMBL/GenBank/DDBJ whole genome shotgun (WGS) entry which is preliminary data.</text>
</comment>
<protein>
    <submittedName>
        <fullName evidence="1">DEAD-box type RNA helicase</fullName>
    </submittedName>
</protein>
<keyword evidence="1" id="KW-0067">ATP-binding</keyword>
<dbReference type="OrthoDB" id="6513042at2759"/>
<evidence type="ECO:0000313" key="1">
    <source>
        <dbReference type="EMBL" id="KAA1064875.1"/>
    </source>
</evidence>
<dbReference type="Proteomes" id="UP000324748">
    <property type="component" value="Unassembled WGS sequence"/>
</dbReference>
<sequence>MAEEASDKPATLDIVLLPSPDKALWKVLEHNDSVSNMASPDFITQSLNWLLPFIQSVTDSNQFSTSTFNILQNILADKLQQSPYDVTDLNAPKAISNETIFNPHDKSPKLPPELAIARARVQKFLLR</sequence>
<evidence type="ECO:0000313" key="2">
    <source>
        <dbReference type="Proteomes" id="UP000324748"/>
    </source>
</evidence>
<accession>A0A5B0LKT6</accession>
<reference evidence="1 2" key="1">
    <citation type="submission" date="2019-05" db="EMBL/GenBank/DDBJ databases">
        <title>Emergence of the Ug99 lineage of the wheat stem rust pathogen through somatic hybridization.</title>
        <authorList>
            <person name="Li F."/>
            <person name="Upadhyaya N.M."/>
            <person name="Sperschneider J."/>
            <person name="Matny O."/>
            <person name="Nguyen-Phuc H."/>
            <person name="Mago R."/>
            <person name="Raley C."/>
            <person name="Miller M.E."/>
            <person name="Silverstein K.A.T."/>
            <person name="Henningsen E."/>
            <person name="Hirsch C.D."/>
            <person name="Visser B."/>
            <person name="Pretorius Z.A."/>
            <person name="Steffenson B.J."/>
            <person name="Schwessinger B."/>
            <person name="Dodds P.N."/>
            <person name="Figueroa M."/>
        </authorList>
    </citation>
    <scope>NUCLEOTIDE SEQUENCE [LARGE SCALE GENOMIC DNA]</scope>
    <source>
        <strain evidence="1">21-0</strain>
    </source>
</reference>
<dbReference type="EMBL" id="VSWC01000197">
    <property type="protein sequence ID" value="KAA1064875.1"/>
    <property type="molecule type" value="Genomic_DNA"/>
</dbReference>
<keyword evidence="1" id="KW-0378">Hydrolase</keyword>
<dbReference type="GO" id="GO:0004386">
    <property type="term" value="F:helicase activity"/>
    <property type="evidence" value="ECO:0007669"/>
    <property type="project" value="UniProtKB-KW"/>
</dbReference>
<keyword evidence="1" id="KW-0547">Nucleotide-binding</keyword>